<organism evidence="3 4">
    <name type="scientific">Riccia sorocarpa</name>
    <dbReference type="NCBI Taxonomy" id="122646"/>
    <lineage>
        <taxon>Eukaryota</taxon>
        <taxon>Viridiplantae</taxon>
        <taxon>Streptophyta</taxon>
        <taxon>Embryophyta</taxon>
        <taxon>Marchantiophyta</taxon>
        <taxon>Marchantiopsida</taxon>
        <taxon>Marchantiidae</taxon>
        <taxon>Marchantiales</taxon>
        <taxon>Ricciaceae</taxon>
        <taxon>Riccia</taxon>
    </lineage>
</organism>
<evidence type="ECO:0000256" key="1">
    <source>
        <dbReference type="SAM" id="MobiDB-lite"/>
    </source>
</evidence>
<feature type="compositionally biased region" description="Basic and acidic residues" evidence="1">
    <location>
        <begin position="145"/>
        <end position="165"/>
    </location>
</feature>
<dbReference type="PANTHER" id="PTHR46602:SF1">
    <property type="entry name" value="PROTEIN SUPPRESSOR OF GENE SILENCING 3"/>
    <property type="match status" value="1"/>
</dbReference>
<name>A0ABD3GM24_9MARC</name>
<dbReference type="Pfam" id="PF03468">
    <property type="entry name" value="XS"/>
    <property type="match status" value="1"/>
</dbReference>
<feature type="domain" description="XS" evidence="2">
    <location>
        <begin position="423"/>
        <end position="556"/>
    </location>
</feature>
<feature type="region of interest" description="Disordered" evidence="1">
    <location>
        <begin position="144"/>
        <end position="165"/>
    </location>
</feature>
<feature type="compositionally biased region" description="Pro residues" evidence="1">
    <location>
        <begin position="1"/>
        <end position="10"/>
    </location>
</feature>
<dbReference type="AlphaFoldDB" id="A0ABD3GM24"/>
<gene>
    <name evidence="3" type="ORF">R1sor_022101</name>
</gene>
<dbReference type="EMBL" id="JBJQOH010000007">
    <property type="protein sequence ID" value="KAL3679145.1"/>
    <property type="molecule type" value="Genomic_DNA"/>
</dbReference>
<dbReference type="InterPro" id="IPR044287">
    <property type="entry name" value="SGS3"/>
</dbReference>
<feature type="region of interest" description="Disordered" evidence="1">
    <location>
        <begin position="106"/>
        <end position="130"/>
    </location>
</feature>
<dbReference type="InterPro" id="IPR038588">
    <property type="entry name" value="XS_domain_sf"/>
</dbReference>
<evidence type="ECO:0000313" key="4">
    <source>
        <dbReference type="Proteomes" id="UP001633002"/>
    </source>
</evidence>
<dbReference type="Gene3D" id="3.30.70.2890">
    <property type="entry name" value="XS domain"/>
    <property type="match status" value="1"/>
</dbReference>
<evidence type="ECO:0000259" key="2">
    <source>
        <dbReference type="Pfam" id="PF03468"/>
    </source>
</evidence>
<dbReference type="InterPro" id="IPR005380">
    <property type="entry name" value="XS_domain"/>
</dbReference>
<reference evidence="3 4" key="1">
    <citation type="submission" date="2024-09" db="EMBL/GenBank/DDBJ databases">
        <title>Chromosome-scale assembly of Riccia sorocarpa.</title>
        <authorList>
            <person name="Paukszto L."/>
        </authorList>
    </citation>
    <scope>NUCLEOTIDE SEQUENCE [LARGE SCALE GENOMIC DNA]</scope>
    <source>
        <strain evidence="3">LP-2024</strain>
        <tissue evidence="3">Aerial parts of the thallus</tissue>
    </source>
</reference>
<feature type="region of interest" description="Disordered" evidence="1">
    <location>
        <begin position="1"/>
        <end position="67"/>
    </location>
</feature>
<sequence>MATSDEPPPAGLTAGLSRGPWSPQTFDLVRRSPPFWSSTPAPASSNFLDLNAPFEEDQQPSSRPDIMRRGVANFVDHLGSATSGAAEVSFLQSAKGTEGDGVRSFLDASGSSRIPHDADGVSAGRDLDSGLDTGPFVDYLSQFSGKKEGEPQENDPPKNENERSDFPDELLSLSSLYQKKRGARGDAGGRLVSDGAALFLASGRAQESSGSDIRLPEPQNCQSKEPRASLLGNFGCRLDDVEQFREVEKSQGVEGQQAGLSVEERSLFPRNAVNSESFFQMPNIVREERMQNMVREERVLLPMNVSARETLDLSNNLSFKDDKSAMSRHARAPLETSKEGVSLSLKRSYEDLDLTEEYSRRREEEAVQASLYGSLADGRGGEENRDAADAALMKRRRDRAGADEQRYQHDLKKVQNDPATNDDKTIVWPPVVIIENTRSGWDEERKKWNGLGSDDIKKSLKDVKNLDYANVKCLFDMNGQKSSAFVIFPATYEGYFEAEAFNNLLERRGKGRDQWMRVRPQDLNPRTTRGWNTPDLVSPDGKRTLYGYLAQPEDVQRADPHRTSLKWFMESYNEKVLKPCQQRHQLGDVRASVCADAVVISTSTLCQGPNLSNFTDKPDIFRATN</sequence>
<accession>A0ABD3GM24</accession>
<keyword evidence="4" id="KW-1185">Reference proteome</keyword>
<protein>
    <recommendedName>
        <fullName evidence="2">XS domain-containing protein</fullName>
    </recommendedName>
</protein>
<comment type="caution">
    <text evidence="3">The sequence shown here is derived from an EMBL/GenBank/DDBJ whole genome shotgun (WGS) entry which is preliminary data.</text>
</comment>
<proteinExistence type="predicted"/>
<dbReference type="Proteomes" id="UP001633002">
    <property type="component" value="Unassembled WGS sequence"/>
</dbReference>
<feature type="compositionally biased region" description="Polar residues" evidence="1">
    <location>
        <begin position="35"/>
        <end position="48"/>
    </location>
</feature>
<evidence type="ECO:0000313" key="3">
    <source>
        <dbReference type="EMBL" id="KAL3679145.1"/>
    </source>
</evidence>
<dbReference type="PANTHER" id="PTHR46602">
    <property type="entry name" value="PROTEIN SUPPRESSOR OF GENE SILENCING 3"/>
    <property type="match status" value="1"/>
</dbReference>